<sequence>MIPIGPPATAGTTVKTGAAGTAATIAYAKLAPDWQLVLTDGRKVNVPQAFVKAPADAVNSGYPVPFVISEDGRHFFYYRRSDGLLVERMLGGGERVVSRRITVDNVGEEWPMVSADGSYVITRTSAPGLGVFVDLRTGKTAGPPEKDDTWAVAGFSPDQQRLLLAKERELVVFDRGLRARKRLKSSLEPWALANDHVTAAVPVCKKDRCRGLRLLDLRTGRATAPVTVRLPSGRYIDDLNFDRAGRVIVRTATRTKITFYRASAKTGKVKKLRTVTRVKGRVLPGDDRL</sequence>
<comment type="caution">
    <text evidence="1">The sequence shown here is derived from an EMBL/GenBank/DDBJ whole genome shotgun (WGS) entry which is preliminary data.</text>
</comment>
<gene>
    <name evidence="1" type="ORF">Sru01_26860</name>
</gene>
<keyword evidence="2" id="KW-1185">Reference proteome</keyword>
<name>A0A919R133_9ACTN</name>
<protein>
    <submittedName>
        <fullName evidence="1">Uncharacterized protein</fullName>
    </submittedName>
</protein>
<dbReference type="SUPFAM" id="SSF50969">
    <property type="entry name" value="YVTN repeat-like/Quinoprotein amine dehydrogenase"/>
    <property type="match status" value="1"/>
</dbReference>
<dbReference type="EMBL" id="BOOU01000040">
    <property type="protein sequence ID" value="GII77704.1"/>
    <property type="molecule type" value="Genomic_DNA"/>
</dbReference>
<proteinExistence type="predicted"/>
<accession>A0A919R133</accession>
<dbReference type="Proteomes" id="UP000655287">
    <property type="component" value="Unassembled WGS sequence"/>
</dbReference>
<reference evidence="1" key="1">
    <citation type="submission" date="2021-01" db="EMBL/GenBank/DDBJ databases">
        <title>Whole genome shotgun sequence of Sphaerisporangium rufum NBRC 109079.</title>
        <authorList>
            <person name="Komaki H."/>
            <person name="Tamura T."/>
        </authorList>
    </citation>
    <scope>NUCLEOTIDE SEQUENCE</scope>
    <source>
        <strain evidence="1">NBRC 109079</strain>
    </source>
</reference>
<evidence type="ECO:0000313" key="2">
    <source>
        <dbReference type="Proteomes" id="UP000655287"/>
    </source>
</evidence>
<dbReference type="AlphaFoldDB" id="A0A919R133"/>
<evidence type="ECO:0000313" key="1">
    <source>
        <dbReference type="EMBL" id="GII77704.1"/>
    </source>
</evidence>
<dbReference type="InterPro" id="IPR011044">
    <property type="entry name" value="Quino_amine_DH_bsu"/>
</dbReference>
<organism evidence="1 2">
    <name type="scientific">Sphaerisporangium rufum</name>
    <dbReference type="NCBI Taxonomy" id="1381558"/>
    <lineage>
        <taxon>Bacteria</taxon>
        <taxon>Bacillati</taxon>
        <taxon>Actinomycetota</taxon>
        <taxon>Actinomycetes</taxon>
        <taxon>Streptosporangiales</taxon>
        <taxon>Streptosporangiaceae</taxon>
        <taxon>Sphaerisporangium</taxon>
    </lineage>
</organism>